<reference evidence="3" key="1">
    <citation type="submission" date="2018-11" db="EMBL/GenBank/DDBJ databases">
        <title>Proposal to divide the Flavobacteriaceae and reorganize its genera based on Amino Acid Identity values calculated from whole genome sequences.</title>
        <authorList>
            <person name="Nicholson A.C."/>
            <person name="Gulvik C.A."/>
            <person name="Whitney A.M."/>
            <person name="Sheth M."/>
            <person name="Batra D."/>
            <person name="Pryor J."/>
            <person name="Bernardet J.-F."/>
            <person name="Hugo C."/>
            <person name="Kampfer P."/>
            <person name="Newman J.D."/>
            <person name="McQuiston J.R."/>
        </authorList>
    </citation>
    <scope>NUCLEOTIDE SEQUENCE [LARGE SCALE GENOMIC DNA]</scope>
    <source>
        <strain evidence="3">H6466</strain>
    </source>
</reference>
<dbReference type="SUPFAM" id="SSF53474">
    <property type="entry name" value="alpha/beta-Hydrolases"/>
    <property type="match status" value="1"/>
</dbReference>
<dbReference type="GO" id="GO:0006508">
    <property type="term" value="P:proteolysis"/>
    <property type="evidence" value="ECO:0007669"/>
    <property type="project" value="InterPro"/>
</dbReference>
<evidence type="ECO:0000313" key="3">
    <source>
        <dbReference type="Proteomes" id="UP000272316"/>
    </source>
</evidence>
<dbReference type="InterPro" id="IPR029058">
    <property type="entry name" value="AB_hydrolase_fold"/>
</dbReference>
<evidence type="ECO:0000313" key="2">
    <source>
        <dbReference type="EMBL" id="AZI55508.1"/>
    </source>
</evidence>
<dbReference type="Proteomes" id="UP000272316">
    <property type="component" value="Chromosome"/>
</dbReference>
<feature type="domain" description="Peptidase S9 prolyl oligopeptidase catalytic" evidence="1">
    <location>
        <begin position="4"/>
        <end position="86"/>
    </location>
</feature>
<evidence type="ECO:0000259" key="1">
    <source>
        <dbReference type="Pfam" id="PF00326"/>
    </source>
</evidence>
<organism evidence="2 3">
    <name type="scientific">Epilithonimonas vandammei</name>
    <dbReference type="NCBI Taxonomy" id="2487072"/>
    <lineage>
        <taxon>Bacteria</taxon>
        <taxon>Pseudomonadati</taxon>
        <taxon>Bacteroidota</taxon>
        <taxon>Flavobacteriia</taxon>
        <taxon>Flavobacteriales</taxon>
        <taxon>Weeksellaceae</taxon>
        <taxon>Chryseobacterium group</taxon>
        <taxon>Epilithonimonas</taxon>
    </lineage>
</organism>
<dbReference type="GO" id="GO:0008236">
    <property type="term" value="F:serine-type peptidase activity"/>
    <property type="evidence" value="ECO:0007669"/>
    <property type="project" value="InterPro"/>
</dbReference>
<proteinExistence type="predicted"/>
<dbReference type="Gene3D" id="3.40.50.1820">
    <property type="entry name" value="alpha/beta hydrolase"/>
    <property type="match status" value="1"/>
</dbReference>
<dbReference type="KEGG" id="eva:EIB75_09715"/>
<accession>A0A3G8ZE49</accession>
<gene>
    <name evidence="2" type="ORF">EIB75_09715</name>
</gene>
<dbReference type="Pfam" id="PF00326">
    <property type="entry name" value="Peptidase_S9"/>
    <property type="match status" value="1"/>
</dbReference>
<name>A0A3G8ZE49_9FLAO</name>
<dbReference type="EMBL" id="CP034160">
    <property type="protein sequence ID" value="AZI55508.1"/>
    <property type="molecule type" value="Genomic_DNA"/>
</dbReference>
<protein>
    <recommendedName>
        <fullName evidence="1">Peptidase S9 prolyl oligopeptidase catalytic domain-containing protein</fullName>
    </recommendedName>
</protein>
<dbReference type="InterPro" id="IPR001375">
    <property type="entry name" value="Peptidase_S9_cat"/>
</dbReference>
<sequence length="89" mass="10558">MQRLKELSPANYVTENTIPTLIFHGKQDDVVDVRQSEHLVKKLKDHKINYHYFVLHNANHTFNNINSEDANDIAQKIVNFIKHYTKRQE</sequence>
<dbReference type="AlphaFoldDB" id="A0A3G8ZE49"/>